<organism evidence="1 2">
    <name type="scientific">Candidatus Moanibacter tarae</name>
    <dbReference type="NCBI Taxonomy" id="2200854"/>
    <lineage>
        <taxon>Bacteria</taxon>
        <taxon>Pseudomonadati</taxon>
        <taxon>Verrucomicrobiota</taxon>
        <taxon>Opitutia</taxon>
        <taxon>Puniceicoccales</taxon>
        <taxon>Puniceicoccales incertae sedis</taxon>
        <taxon>Candidatus Moanibacter</taxon>
    </lineage>
</organism>
<name>A0A2Z4AG68_9BACT</name>
<proteinExistence type="predicted"/>
<evidence type="ECO:0000313" key="1">
    <source>
        <dbReference type="EMBL" id="AWT60595.1"/>
    </source>
</evidence>
<accession>A0A2Z4AG68</accession>
<evidence type="ECO:0000313" key="2">
    <source>
        <dbReference type="Proteomes" id="UP000247465"/>
    </source>
</evidence>
<reference evidence="1 2" key="1">
    <citation type="submission" date="2018-06" db="EMBL/GenBank/DDBJ databases">
        <title>Draft Genome Sequence of a Novel Marine Bacterium Related to the Verrucomicrobia.</title>
        <authorList>
            <person name="Vosseberg J."/>
            <person name="Martijn J."/>
            <person name="Ettema T.J.G."/>
        </authorList>
    </citation>
    <scope>NUCLEOTIDE SEQUENCE [LARGE SCALE GENOMIC DNA]</scope>
    <source>
        <strain evidence="1">TARA_B100001123</strain>
    </source>
</reference>
<sequence>MDVLGFGISHEPVEARRVKADYSCYSVTIGKCYNAGEIAYLDSSPLRGIRRYFPLLPLGRFNILQQMQNPLSSKQFFH</sequence>
<dbReference type="AlphaFoldDB" id="A0A2Z4AG68"/>
<dbReference type="EMBL" id="CP029803">
    <property type="protein sequence ID" value="AWT60595.1"/>
    <property type="molecule type" value="Genomic_DNA"/>
</dbReference>
<dbReference type="Proteomes" id="UP000247465">
    <property type="component" value="Chromosome"/>
</dbReference>
<protein>
    <submittedName>
        <fullName evidence="1">Uncharacterized protein</fullName>
    </submittedName>
</protein>
<dbReference type="KEGG" id="mtar:DF168_01810"/>
<gene>
    <name evidence="1" type="ORF">DF168_01810</name>
</gene>